<comment type="caution">
    <text evidence="2">The sequence shown here is derived from an EMBL/GenBank/DDBJ whole genome shotgun (WGS) entry which is preliminary data.</text>
</comment>
<keyword evidence="3" id="KW-1185">Reference proteome</keyword>
<feature type="region of interest" description="Disordered" evidence="1">
    <location>
        <begin position="15"/>
        <end position="49"/>
    </location>
</feature>
<proteinExistence type="predicted"/>
<reference evidence="2 3" key="1">
    <citation type="journal article" date="2019" name="Sci. Rep.">
        <title>Orb-weaving spider Araneus ventricosus genome elucidates the spidroin gene catalogue.</title>
        <authorList>
            <person name="Kono N."/>
            <person name="Nakamura H."/>
            <person name="Ohtoshi R."/>
            <person name="Moran D.A.P."/>
            <person name="Shinohara A."/>
            <person name="Yoshida Y."/>
            <person name="Fujiwara M."/>
            <person name="Mori M."/>
            <person name="Tomita M."/>
            <person name="Arakawa K."/>
        </authorList>
    </citation>
    <scope>NUCLEOTIDE SEQUENCE [LARGE SCALE GENOMIC DNA]</scope>
</reference>
<evidence type="ECO:0000313" key="2">
    <source>
        <dbReference type="EMBL" id="GBL84073.1"/>
    </source>
</evidence>
<dbReference type="AlphaFoldDB" id="A0A4Y2AWG7"/>
<dbReference type="EMBL" id="BGPR01000035">
    <property type="protein sequence ID" value="GBL84073.1"/>
    <property type="molecule type" value="Genomic_DNA"/>
</dbReference>
<name>A0A4Y2AWG7_ARAVE</name>
<evidence type="ECO:0000313" key="3">
    <source>
        <dbReference type="Proteomes" id="UP000499080"/>
    </source>
</evidence>
<accession>A0A4Y2AWG7</accession>
<organism evidence="2 3">
    <name type="scientific">Araneus ventricosus</name>
    <name type="common">Orbweaver spider</name>
    <name type="synonym">Epeira ventricosa</name>
    <dbReference type="NCBI Taxonomy" id="182803"/>
    <lineage>
        <taxon>Eukaryota</taxon>
        <taxon>Metazoa</taxon>
        <taxon>Ecdysozoa</taxon>
        <taxon>Arthropoda</taxon>
        <taxon>Chelicerata</taxon>
        <taxon>Arachnida</taxon>
        <taxon>Araneae</taxon>
        <taxon>Araneomorphae</taxon>
        <taxon>Entelegynae</taxon>
        <taxon>Araneoidea</taxon>
        <taxon>Araneidae</taxon>
        <taxon>Araneus</taxon>
    </lineage>
</organism>
<protein>
    <submittedName>
        <fullName evidence="2">Uncharacterized protein</fullName>
    </submittedName>
</protein>
<gene>
    <name evidence="2" type="ORF">AVEN_100922_1</name>
</gene>
<feature type="compositionally biased region" description="Polar residues" evidence="1">
    <location>
        <begin position="19"/>
        <end position="40"/>
    </location>
</feature>
<dbReference type="Proteomes" id="UP000499080">
    <property type="component" value="Unassembled WGS sequence"/>
</dbReference>
<evidence type="ECO:0000256" key="1">
    <source>
        <dbReference type="SAM" id="MobiDB-lite"/>
    </source>
</evidence>
<sequence>MAGLRVEQSSRLLGRNLLSAFQQPETMGQNTQGGKNSPQRYSPPMQLPTNPRLQERMATEKWHYPSFLLNTDLRKFLNAPHAISNNNNNKKVNE</sequence>